<accession>A0A2T5Y1V2</accession>
<evidence type="ECO:0000313" key="3">
    <source>
        <dbReference type="EMBL" id="PTX09951.1"/>
    </source>
</evidence>
<keyword evidence="2" id="KW-0732">Signal</keyword>
<keyword evidence="4" id="KW-1185">Reference proteome</keyword>
<dbReference type="AlphaFoldDB" id="A0A2T5Y1V2"/>
<evidence type="ECO:0000313" key="4">
    <source>
        <dbReference type="Proteomes" id="UP000244225"/>
    </source>
</evidence>
<name>A0A2T5Y1V2_9BACT</name>
<reference evidence="3 4" key="1">
    <citation type="submission" date="2018-04" db="EMBL/GenBank/DDBJ databases">
        <title>Genomic Encyclopedia of Archaeal and Bacterial Type Strains, Phase II (KMG-II): from individual species to whole genera.</title>
        <authorList>
            <person name="Goeker M."/>
        </authorList>
    </citation>
    <scope>NUCLEOTIDE SEQUENCE [LARGE SCALE GENOMIC DNA]</scope>
    <source>
        <strain evidence="3 4">DSM 100162</strain>
    </source>
</reference>
<dbReference type="PROSITE" id="PS51257">
    <property type="entry name" value="PROKAR_LIPOPROTEIN"/>
    <property type="match status" value="1"/>
</dbReference>
<dbReference type="Proteomes" id="UP000244225">
    <property type="component" value="Unassembled WGS sequence"/>
</dbReference>
<protein>
    <submittedName>
        <fullName evidence="3">Uncharacterized protein</fullName>
    </submittedName>
</protein>
<dbReference type="EMBL" id="QBKI01000019">
    <property type="protein sequence ID" value="PTX09951.1"/>
    <property type="molecule type" value="Genomic_DNA"/>
</dbReference>
<gene>
    <name evidence="3" type="ORF">C8N40_11917</name>
</gene>
<sequence length="78" mass="8174">MKKIFLIALGAVAFACSDAADNRTTGSEDAAAGSTDVEENVEIGAGEEISPQLDLDSASNERLDVDTVSNRSVDDQQQ</sequence>
<organism evidence="3 4">
    <name type="scientific">Pontibacter mucosus</name>
    <dbReference type="NCBI Taxonomy" id="1649266"/>
    <lineage>
        <taxon>Bacteria</taxon>
        <taxon>Pseudomonadati</taxon>
        <taxon>Bacteroidota</taxon>
        <taxon>Cytophagia</taxon>
        <taxon>Cytophagales</taxon>
        <taxon>Hymenobacteraceae</taxon>
        <taxon>Pontibacter</taxon>
    </lineage>
</organism>
<feature type="chain" id="PRO_5015643983" evidence="2">
    <location>
        <begin position="20"/>
        <end position="78"/>
    </location>
</feature>
<evidence type="ECO:0000256" key="2">
    <source>
        <dbReference type="SAM" id="SignalP"/>
    </source>
</evidence>
<evidence type="ECO:0000256" key="1">
    <source>
        <dbReference type="SAM" id="MobiDB-lite"/>
    </source>
</evidence>
<feature type="compositionally biased region" description="Polar residues" evidence="1">
    <location>
        <begin position="67"/>
        <end position="78"/>
    </location>
</feature>
<feature type="signal peptide" evidence="2">
    <location>
        <begin position="1"/>
        <end position="19"/>
    </location>
</feature>
<feature type="region of interest" description="Disordered" evidence="1">
    <location>
        <begin position="20"/>
        <end position="78"/>
    </location>
</feature>
<dbReference type="OrthoDB" id="854113at2"/>
<dbReference type="RefSeq" id="WP_108214027.1">
    <property type="nucleotide sequence ID" value="NZ_QBKI01000019.1"/>
</dbReference>
<proteinExistence type="predicted"/>
<comment type="caution">
    <text evidence="3">The sequence shown here is derived from an EMBL/GenBank/DDBJ whole genome shotgun (WGS) entry which is preliminary data.</text>
</comment>